<keyword evidence="2" id="KW-1185">Reference proteome</keyword>
<protein>
    <submittedName>
        <fullName evidence="1">Uncharacterized protein</fullName>
    </submittedName>
</protein>
<dbReference type="EMBL" id="HG721976">
    <property type="protein sequence ID" value="CDJ60987.1"/>
    <property type="molecule type" value="Genomic_DNA"/>
</dbReference>
<feature type="non-terminal residue" evidence="1">
    <location>
        <position position="1"/>
    </location>
</feature>
<accession>U6M9U8</accession>
<dbReference type="GeneID" id="25337673"/>
<dbReference type="VEuPathDB" id="ToxoDB:EMWEY_00036870"/>
<dbReference type="AlphaFoldDB" id="U6M9U8"/>
<name>U6M9U8_EIMMA</name>
<organism evidence="1 2">
    <name type="scientific">Eimeria maxima</name>
    <name type="common">Coccidian parasite</name>
    <dbReference type="NCBI Taxonomy" id="5804"/>
    <lineage>
        <taxon>Eukaryota</taxon>
        <taxon>Sar</taxon>
        <taxon>Alveolata</taxon>
        <taxon>Apicomplexa</taxon>
        <taxon>Conoidasida</taxon>
        <taxon>Coccidia</taxon>
        <taxon>Eucoccidiorida</taxon>
        <taxon>Eimeriorina</taxon>
        <taxon>Eimeriidae</taxon>
        <taxon>Eimeria</taxon>
    </lineage>
</organism>
<dbReference type="RefSeq" id="XP_013337637.1">
    <property type="nucleotide sequence ID" value="XM_013482183.1"/>
</dbReference>
<proteinExistence type="predicted"/>
<gene>
    <name evidence="1" type="ORF">EMWEY_00036870</name>
</gene>
<reference evidence="1" key="2">
    <citation type="submission" date="2013-10" db="EMBL/GenBank/DDBJ databases">
        <authorList>
            <person name="Aslett M."/>
        </authorList>
    </citation>
    <scope>NUCLEOTIDE SEQUENCE [LARGE SCALE GENOMIC DNA]</scope>
    <source>
        <strain evidence="1">Weybridge</strain>
    </source>
</reference>
<evidence type="ECO:0000313" key="2">
    <source>
        <dbReference type="Proteomes" id="UP000030763"/>
    </source>
</evidence>
<evidence type="ECO:0000313" key="1">
    <source>
        <dbReference type="EMBL" id="CDJ60987.1"/>
    </source>
</evidence>
<dbReference type="Proteomes" id="UP000030763">
    <property type="component" value="Unassembled WGS sequence"/>
</dbReference>
<reference evidence="1" key="1">
    <citation type="submission" date="2013-10" db="EMBL/GenBank/DDBJ databases">
        <title>Genomic analysis of the causative agents of coccidiosis in chickens.</title>
        <authorList>
            <person name="Reid A.J."/>
            <person name="Blake D."/>
            <person name="Billington K."/>
            <person name="Browne H."/>
            <person name="Dunn M."/>
            <person name="Hung S."/>
            <person name="Kawahara F."/>
            <person name="Miranda-Saavedra D."/>
            <person name="Mourier T."/>
            <person name="Nagra H."/>
            <person name="Otto T.D."/>
            <person name="Rawlings N."/>
            <person name="Sanchez A."/>
            <person name="Sanders M."/>
            <person name="Subramaniam C."/>
            <person name="Tay Y."/>
            <person name="Dear P."/>
            <person name="Doerig C."/>
            <person name="Gruber A."/>
            <person name="Parkinson J."/>
            <person name="Shirley M."/>
            <person name="Wan K.L."/>
            <person name="Berriman M."/>
            <person name="Tomley F."/>
            <person name="Pain A."/>
        </authorList>
    </citation>
    <scope>NUCLEOTIDE SEQUENCE [LARGE SCALE GENOMIC DNA]</scope>
    <source>
        <strain evidence="1">Weybridge</strain>
    </source>
</reference>
<sequence>SCSYESLQMFLAFYQLTGNQREFDPPAAGMEIDRQAAGGDRGVAAGSAAISSLAVLHNAVD</sequence>